<feature type="compositionally biased region" description="Low complexity" evidence="7">
    <location>
        <begin position="129"/>
        <end position="163"/>
    </location>
</feature>
<feature type="domain" description="VPS37 C-terminal" evidence="8">
    <location>
        <begin position="260"/>
        <end position="429"/>
    </location>
</feature>
<comment type="subcellular location">
    <subcellularLocation>
        <location evidence="1">Endosome</location>
    </subcellularLocation>
</comment>
<feature type="coiled-coil region" evidence="6">
    <location>
        <begin position="293"/>
        <end position="320"/>
    </location>
</feature>
<evidence type="ECO:0000259" key="8">
    <source>
        <dbReference type="Pfam" id="PF07200"/>
    </source>
</evidence>
<proteinExistence type="inferred from homology"/>
<comment type="similarity">
    <text evidence="2">Belongs to the VPS37 family.</text>
</comment>
<evidence type="ECO:0000256" key="1">
    <source>
        <dbReference type="ARBA" id="ARBA00004177"/>
    </source>
</evidence>
<feature type="region of interest" description="Disordered" evidence="7">
    <location>
        <begin position="104"/>
        <end position="236"/>
    </location>
</feature>
<dbReference type="GO" id="GO:0006612">
    <property type="term" value="P:protein targeting to membrane"/>
    <property type="evidence" value="ECO:0007669"/>
    <property type="project" value="TreeGrafter"/>
</dbReference>
<dbReference type="GO" id="GO:0043162">
    <property type="term" value="P:ubiquitin-dependent protein catabolic process via the multivesicular body sorting pathway"/>
    <property type="evidence" value="ECO:0007669"/>
    <property type="project" value="TreeGrafter"/>
</dbReference>
<evidence type="ECO:0000256" key="3">
    <source>
        <dbReference type="ARBA" id="ARBA00022448"/>
    </source>
</evidence>
<dbReference type="AlphaFoldDB" id="A0A7S0UW12"/>
<keyword evidence="4" id="KW-0967">Endosome</keyword>
<evidence type="ECO:0000256" key="4">
    <source>
        <dbReference type="ARBA" id="ARBA00022753"/>
    </source>
</evidence>
<keyword evidence="5" id="KW-0653">Protein transport</keyword>
<keyword evidence="3" id="KW-0813">Transport</keyword>
<evidence type="ECO:0000256" key="2">
    <source>
        <dbReference type="ARBA" id="ARBA00007617"/>
    </source>
</evidence>
<dbReference type="EMBL" id="HBFM01009007">
    <property type="protein sequence ID" value="CAD8769370.1"/>
    <property type="molecule type" value="Transcribed_RNA"/>
</dbReference>
<accession>A0A7S0UW12</accession>
<evidence type="ECO:0000313" key="9">
    <source>
        <dbReference type="EMBL" id="CAD8769370.1"/>
    </source>
</evidence>
<keyword evidence="6" id="KW-0175">Coiled coil</keyword>
<dbReference type="GO" id="GO:0000813">
    <property type="term" value="C:ESCRT I complex"/>
    <property type="evidence" value="ECO:0007669"/>
    <property type="project" value="TreeGrafter"/>
</dbReference>
<organism evidence="9">
    <name type="scientific">Polytomella parva</name>
    <dbReference type="NCBI Taxonomy" id="51329"/>
    <lineage>
        <taxon>Eukaryota</taxon>
        <taxon>Viridiplantae</taxon>
        <taxon>Chlorophyta</taxon>
        <taxon>core chlorophytes</taxon>
        <taxon>Chlorophyceae</taxon>
        <taxon>CS clade</taxon>
        <taxon>Chlamydomonadales</taxon>
        <taxon>Chlamydomonadaceae</taxon>
        <taxon>Polytomella</taxon>
    </lineage>
</organism>
<feature type="compositionally biased region" description="Pro residues" evidence="7">
    <location>
        <begin position="198"/>
        <end position="214"/>
    </location>
</feature>
<gene>
    <name evidence="9" type="ORF">PPAR00522_LOCUS5768</name>
</gene>
<feature type="compositionally biased region" description="Low complexity" evidence="7">
    <location>
        <begin position="173"/>
        <end position="197"/>
    </location>
</feature>
<dbReference type="InterPro" id="IPR009851">
    <property type="entry name" value="Mod_r"/>
</dbReference>
<protein>
    <recommendedName>
        <fullName evidence="8">VPS37 C-terminal domain-containing protein</fullName>
    </recommendedName>
</protein>
<reference evidence="9" key="1">
    <citation type="submission" date="2021-01" db="EMBL/GenBank/DDBJ databases">
        <authorList>
            <person name="Corre E."/>
            <person name="Pelletier E."/>
            <person name="Niang G."/>
            <person name="Scheremetjew M."/>
            <person name="Finn R."/>
            <person name="Kale V."/>
            <person name="Holt S."/>
            <person name="Cochrane G."/>
            <person name="Meng A."/>
            <person name="Brown T."/>
            <person name="Cohen L."/>
        </authorList>
    </citation>
    <scope>NUCLEOTIDE SEQUENCE</scope>
    <source>
        <strain evidence="9">SAG 63-3</strain>
    </source>
</reference>
<dbReference type="GO" id="GO:0006623">
    <property type="term" value="P:protein targeting to vacuole"/>
    <property type="evidence" value="ECO:0007669"/>
    <property type="project" value="TreeGrafter"/>
</dbReference>
<dbReference type="PANTHER" id="PTHR13678">
    <property type="entry name" value="VACUOLAR PROTEIN SORTING-ASSOCIATED PROTEIN 37"/>
    <property type="match status" value="1"/>
</dbReference>
<evidence type="ECO:0000256" key="7">
    <source>
        <dbReference type="SAM" id="MobiDB-lite"/>
    </source>
</evidence>
<feature type="compositionally biased region" description="Polar residues" evidence="7">
    <location>
        <begin position="222"/>
        <end position="235"/>
    </location>
</feature>
<name>A0A7S0UW12_9CHLO</name>
<dbReference type="PANTHER" id="PTHR13678:SF2">
    <property type="entry name" value="VACUOLAR PROTEIN SORTING-ASSOCIATED PROTEIN 37A"/>
    <property type="match status" value="1"/>
</dbReference>
<evidence type="ECO:0000256" key="5">
    <source>
        <dbReference type="ARBA" id="ARBA00022927"/>
    </source>
</evidence>
<sequence length="442" mass="47931">MASRNREVDDFLEVFPNSQVLNNDRSSINLPIEVSGGQRTFLRIDLGPSFPEEEPKLSVTHPVGISFLDRNGFVSKPDLVWRKGISRLTSFVSDCLESLRLSTYDPNSISHSGREDNVKLPSSHGFQASSTVSSSNGPSPLTNAGTASLSTSNSTSSNGYTSYFMNRTNNPYSNNANITNASNSSNKNLASNNDSSPPRCPPFPPPPPPPPPLPSNIISPSAMHSPNFQPSTTPPALSELPRMSASLFQSLSSLEASLNHESVSTLFALLDSPSDFELRLESLLNQSPTLHSLHEIQSRNQRLAERNLDLEGKVEQAKAHVAIVKAGDFAVAKGEFEALKQRYDAVVEQLHPRALLKAIDKEIEEMDKASDDLALKFQMSSNRAHGAGLKTAGVSSVGGAVASAAEMTLDQFTDRYLQIRMKYHATDLKRQAAAAHFAQCGI</sequence>
<evidence type="ECO:0000256" key="6">
    <source>
        <dbReference type="SAM" id="Coils"/>
    </source>
</evidence>
<dbReference type="Pfam" id="PF07200">
    <property type="entry name" value="Mod_r"/>
    <property type="match status" value="1"/>
</dbReference>